<evidence type="ECO:0000313" key="4">
    <source>
        <dbReference type="Proteomes" id="UP001156660"/>
    </source>
</evidence>
<dbReference type="EMBL" id="MSCP01000001">
    <property type="protein sequence ID" value="PQJ93126.1"/>
    <property type="molecule type" value="Genomic_DNA"/>
</dbReference>
<organism evidence="2 3">
    <name type="scientific">Aliivibrio sifiae</name>
    <dbReference type="NCBI Taxonomy" id="566293"/>
    <lineage>
        <taxon>Bacteria</taxon>
        <taxon>Pseudomonadati</taxon>
        <taxon>Pseudomonadota</taxon>
        <taxon>Gammaproteobacteria</taxon>
        <taxon>Vibrionales</taxon>
        <taxon>Vibrionaceae</taxon>
        <taxon>Aliivibrio</taxon>
    </lineage>
</organism>
<sequence>MSRENAIKVSVCDAESSGYHFKSSSDNTSFVITSKHGLCHKTDVCEQYQNNDTDSCKECNVELNIEEIEFTTYENNKLTPIKVYSFKNKDMVITSVEEVARNTIKIGKVADGDYTIYGYKKNNTAVSRVILDKAVIECGVCFFNIYSNSISELVEKSDSYYGISGSLVVKNSIAGECTAVSVITNNESDNDLSGELLFDIDFSILNDYFSCSVFRIPLMTSNIDEEFKSKFNLLSSVNINHKVKLNGLIPRNKGIPRFNLSSIVDSLFSNFDVVLGKSVVHRNLFLMSAINIIKNKRSLDPVSKLLSSKVVESFLHAPHIYSTCIEDSNYHHMHYSVSKTGEIEFLVSNFTGYGDISETINQTLGQIINDINTYSLNSSLITERAFLDKKYSEDECEDIYNILFGNVDKEIKSISIVHTISLDRLNITKDCNMNECINNIINLAADNIPKNYLDFLDYGITVNVFVIPVNKDNELYDLMEKLINEC</sequence>
<evidence type="ECO:0000313" key="1">
    <source>
        <dbReference type="EMBL" id="GLR75962.1"/>
    </source>
</evidence>
<dbReference type="OrthoDB" id="7060495at2"/>
<reference evidence="4" key="3">
    <citation type="journal article" date="2019" name="Int. J. Syst. Evol. Microbiol.">
        <title>The Global Catalogue of Microorganisms (GCM) 10K type strain sequencing project: providing services to taxonomists for standard genome sequencing and annotation.</title>
        <authorList>
            <consortium name="The Broad Institute Genomics Platform"/>
            <consortium name="The Broad Institute Genome Sequencing Center for Infectious Disease"/>
            <person name="Wu L."/>
            <person name="Ma J."/>
        </authorList>
    </citation>
    <scope>NUCLEOTIDE SEQUENCE [LARGE SCALE GENOMIC DNA]</scope>
    <source>
        <strain evidence="4">NBRC 105001</strain>
    </source>
</reference>
<dbReference type="Proteomes" id="UP001156660">
    <property type="component" value="Unassembled WGS sequence"/>
</dbReference>
<name>A0A2S7XHI2_9GAMM</name>
<dbReference type="Proteomes" id="UP000239273">
    <property type="component" value="Unassembled WGS sequence"/>
</dbReference>
<reference evidence="2 3" key="2">
    <citation type="submission" date="2016-12" db="EMBL/GenBank/DDBJ databases">
        <title>Diversity of luminous bacteria.</title>
        <authorList>
            <person name="Yoshizawa S."/>
            <person name="Kogure K."/>
        </authorList>
    </citation>
    <scope>NUCLEOTIDE SEQUENCE [LARGE SCALE GENOMIC DNA]</scope>
    <source>
        <strain evidence="2 3">NBRC 105001</strain>
    </source>
</reference>
<gene>
    <name evidence="2" type="ORF">BTO23_03255</name>
    <name evidence="1" type="ORF">GCM10007855_28360</name>
</gene>
<reference evidence="1" key="1">
    <citation type="journal article" date="2014" name="Int. J. Syst. Evol. Microbiol.">
        <title>Complete genome of a new Firmicutes species belonging to the dominant human colonic microbiota ('Ruminococcus bicirculans') reveals two chromosomes and a selective capacity to utilize plant glucans.</title>
        <authorList>
            <consortium name="NISC Comparative Sequencing Program"/>
            <person name="Wegmann U."/>
            <person name="Louis P."/>
            <person name="Goesmann A."/>
            <person name="Henrissat B."/>
            <person name="Duncan S.H."/>
            <person name="Flint H.J."/>
        </authorList>
    </citation>
    <scope>NUCLEOTIDE SEQUENCE</scope>
    <source>
        <strain evidence="1">NBRC 105001</strain>
    </source>
</reference>
<evidence type="ECO:0008006" key="5">
    <source>
        <dbReference type="Google" id="ProtNLM"/>
    </source>
</evidence>
<comment type="caution">
    <text evidence="2">The sequence shown here is derived from an EMBL/GenBank/DDBJ whole genome shotgun (WGS) entry which is preliminary data.</text>
</comment>
<proteinExistence type="predicted"/>
<keyword evidence="4" id="KW-1185">Reference proteome</keyword>
<evidence type="ECO:0000313" key="2">
    <source>
        <dbReference type="EMBL" id="PQJ93126.1"/>
    </source>
</evidence>
<protein>
    <recommendedName>
        <fullName evidence="5">Anti-bacteriophage protein A/HamA C-terminal domain-containing protein</fullName>
    </recommendedName>
</protein>
<reference evidence="1" key="4">
    <citation type="submission" date="2023-01" db="EMBL/GenBank/DDBJ databases">
        <title>Draft genome sequence of Aliivibrio sifiae strain NBRC 105001.</title>
        <authorList>
            <person name="Sun Q."/>
            <person name="Mori K."/>
        </authorList>
    </citation>
    <scope>NUCLEOTIDE SEQUENCE</scope>
    <source>
        <strain evidence="1">NBRC 105001</strain>
    </source>
</reference>
<dbReference type="EMBL" id="BSOU01000007">
    <property type="protein sequence ID" value="GLR75962.1"/>
    <property type="molecule type" value="Genomic_DNA"/>
</dbReference>
<evidence type="ECO:0000313" key="3">
    <source>
        <dbReference type="Proteomes" id="UP000239273"/>
    </source>
</evidence>
<dbReference type="RefSeq" id="WP_105062922.1">
    <property type="nucleotide sequence ID" value="NZ_BSOU01000007.1"/>
</dbReference>
<accession>A0A2S7XHI2</accession>
<dbReference type="AlphaFoldDB" id="A0A2S7XHI2"/>